<comment type="caution">
    <text evidence="1">The sequence shown here is derived from an EMBL/GenBank/DDBJ whole genome shotgun (WGS) entry which is preliminary data.</text>
</comment>
<accession>A0ABW0I2W7</accession>
<reference evidence="2" key="1">
    <citation type="journal article" date="2019" name="Int. J. Syst. Evol. Microbiol.">
        <title>The Global Catalogue of Microorganisms (GCM) 10K type strain sequencing project: providing services to taxonomists for standard genome sequencing and annotation.</title>
        <authorList>
            <consortium name="The Broad Institute Genomics Platform"/>
            <consortium name="The Broad Institute Genome Sequencing Center for Infectious Disease"/>
            <person name="Wu L."/>
            <person name="Ma J."/>
        </authorList>
    </citation>
    <scope>NUCLEOTIDE SEQUENCE [LARGE SCALE GENOMIC DNA]</scope>
    <source>
        <strain evidence="2">CGMCC 1.18575</strain>
    </source>
</reference>
<dbReference type="Proteomes" id="UP001596113">
    <property type="component" value="Unassembled WGS sequence"/>
</dbReference>
<gene>
    <name evidence="1" type="ORF">ACFPOF_23070</name>
</gene>
<evidence type="ECO:0000313" key="1">
    <source>
        <dbReference type="EMBL" id="MFC5405637.1"/>
    </source>
</evidence>
<keyword evidence="2" id="KW-1185">Reference proteome</keyword>
<dbReference type="EMBL" id="JBHSMI010000029">
    <property type="protein sequence ID" value="MFC5405637.1"/>
    <property type="molecule type" value="Genomic_DNA"/>
</dbReference>
<name>A0ABW0I2W7_9BACL</name>
<evidence type="ECO:0000313" key="2">
    <source>
        <dbReference type="Proteomes" id="UP001596113"/>
    </source>
</evidence>
<organism evidence="1 2">
    <name type="scientific">Cohnella soli</name>
    <dbReference type="NCBI Taxonomy" id="425005"/>
    <lineage>
        <taxon>Bacteria</taxon>
        <taxon>Bacillati</taxon>
        <taxon>Bacillota</taxon>
        <taxon>Bacilli</taxon>
        <taxon>Bacillales</taxon>
        <taxon>Paenibacillaceae</taxon>
        <taxon>Cohnella</taxon>
    </lineage>
</organism>
<dbReference type="RefSeq" id="WP_378137036.1">
    <property type="nucleotide sequence ID" value="NZ_JBHSMI010000029.1"/>
</dbReference>
<protein>
    <submittedName>
        <fullName evidence="1">Uncharacterized protein</fullName>
    </submittedName>
</protein>
<proteinExistence type="predicted"/>
<sequence>MSNKNMKPEKVQYILRPLFPILQDDALWDDFMTYAKNIRADAVMAFSTHLEANHPDLSTLRERLPLFAKRFAEVRAAGMSPMVNYYVTMGHANMLPAEHAKTFTDMVDGNGRIESGCPCPLCPEFKQYIVDGYALFASLDVDAVWIDDDFRLFGRAVTSSFLCFCDRHMEAFAARMGTVYGREEINEALLKDPQSCSAAELQLRRDWRAFQEDVLVGLAVSLREACESVNPNIYMGLMTNTIEMMQRHGRHLDAEIKALKTINHPQPYVRIGGASYTDEHLPGILDRCVTFDAMTAMITEPCQVGSEIEQFPWTIGGKSARGLSLELYLLTVSFSPLLTLSINDGFLGFHDYSGSYQRTLGPLKPYLQAVTDTLPGKKRRGASLPFPSDPEVTAGMDLRNEPSMQMNHALTRIGIPVAPGIQTPTLITMKEAMAYTEATIVGWLEKGAIVTSEAYYHLCERGILTNSQIRVEKGDMSHRTTVERIVASQAPEWLRNKDVVSWLYIPVHKGYTISTVGGGEVWSEIYDNLGERQSAGVVVTKEPYPMAVVAHTGDLLKETGRQWLYQQIMSYLTNGEYPAMVEFGVNIYPVWWEDDTEALLGLTNFSMETYPSLSLWIPTSRELAKVERLSREGLWTEADAIVAAHPDGGIRLILQGESVPDHASFETYRLTFLH</sequence>